<evidence type="ECO:0000256" key="2">
    <source>
        <dbReference type="ARBA" id="ARBA00004604"/>
    </source>
</evidence>
<keyword evidence="4" id="KW-0963">Cytoplasm</keyword>
<keyword evidence="5" id="KW-0271">Exosome</keyword>
<comment type="similarity">
    <text evidence="3">Belongs to the RNase PH family.</text>
</comment>
<dbReference type="SUPFAM" id="SSF55666">
    <property type="entry name" value="Ribonuclease PH domain 2-like"/>
    <property type="match status" value="1"/>
</dbReference>
<comment type="subcellular location">
    <subcellularLocation>
        <location evidence="1">Cytoplasm</location>
    </subcellularLocation>
    <subcellularLocation>
        <location evidence="2">Nucleus</location>
        <location evidence="2">Nucleolus</location>
    </subcellularLocation>
</comment>
<dbReference type="OrthoDB" id="272245at2759"/>
<dbReference type="PANTHER" id="PTHR11097">
    <property type="entry name" value="EXOSOME COMPLEX EXONUCLEASE RIBOSOMAL RNA PROCESSING PROTEIN"/>
    <property type="match status" value="1"/>
</dbReference>
<evidence type="ECO:0000256" key="3">
    <source>
        <dbReference type="ARBA" id="ARBA00006678"/>
    </source>
</evidence>
<dbReference type="Proteomes" id="UP000070444">
    <property type="component" value="Unassembled WGS sequence"/>
</dbReference>
<dbReference type="CDD" id="cd11367">
    <property type="entry name" value="RNase_PH_RRP42"/>
    <property type="match status" value="1"/>
</dbReference>
<gene>
    <name evidence="9" type="ORF">CONCODRAFT_99639</name>
</gene>
<evidence type="ECO:0000256" key="4">
    <source>
        <dbReference type="ARBA" id="ARBA00022490"/>
    </source>
</evidence>
<dbReference type="InterPro" id="IPR027408">
    <property type="entry name" value="PNPase/RNase_PH_dom_sf"/>
</dbReference>
<dbReference type="GO" id="GO:0035925">
    <property type="term" value="F:mRNA 3'-UTR AU-rich region binding"/>
    <property type="evidence" value="ECO:0007669"/>
    <property type="project" value="TreeGrafter"/>
</dbReference>
<evidence type="ECO:0000256" key="5">
    <source>
        <dbReference type="ARBA" id="ARBA00022835"/>
    </source>
</evidence>
<keyword evidence="10" id="KW-1185">Reference proteome</keyword>
<dbReference type="GO" id="GO:0071028">
    <property type="term" value="P:nuclear mRNA surveillance"/>
    <property type="evidence" value="ECO:0007669"/>
    <property type="project" value="TreeGrafter"/>
</dbReference>
<dbReference type="Pfam" id="PF01138">
    <property type="entry name" value="RNase_PH"/>
    <property type="match status" value="1"/>
</dbReference>
<evidence type="ECO:0000256" key="6">
    <source>
        <dbReference type="ARBA" id="ARBA00042523"/>
    </source>
</evidence>
<proteinExistence type="inferred from homology"/>
<dbReference type="Gene3D" id="3.30.230.70">
    <property type="entry name" value="GHMP Kinase, N-terminal domain"/>
    <property type="match status" value="1"/>
</dbReference>
<evidence type="ECO:0000313" key="9">
    <source>
        <dbReference type="EMBL" id="KXN69097.1"/>
    </source>
</evidence>
<dbReference type="GO" id="GO:0071035">
    <property type="term" value="P:nuclear polyadenylation-dependent rRNA catabolic process"/>
    <property type="evidence" value="ECO:0007669"/>
    <property type="project" value="TreeGrafter"/>
</dbReference>
<dbReference type="AlphaFoldDB" id="A0A137P232"/>
<dbReference type="GO" id="GO:0000176">
    <property type="term" value="C:nuclear exosome (RNase complex)"/>
    <property type="evidence" value="ECO:0007669"/>
    <property type="project" value="UniProtKB-ARBA"/>
</dbReference>
<dbReference type="InterPro" id="IPR001247">
    <property type="entry name" value="ExoRNase_PH_dom1"/>
</dbReference>
<dbReference type="GO" id="GO:0005730">
    <property type="term" value="C:nucleolus"/>
    <property type="evidence" value="ECO:0007669"/>
    <property type="project" value="UniProtKB-SubCell"/>
</dbReference>
<dbReference type="GO" id="GO:0034476">
    <property type="term" value="P:U5 snRNA 3'-end processing"/>
    <property type="evidence" value="ECO:0007669"/>
    <property type="project" value="TreeGrafter"/>
</dbReference>
<dbReference type="PANTHER" id="PTHR11097:SF8">
    <property type="entry name" value="EXOSOME COMPLEX COMPONENT RRP42"/>
    <property type="match status" value="1"/>
</dbReference>
<dbReference type="InterPro" id="IPR050590">
    <property type="entry name" value="Exosome_comp_Rrp42_subfam"/>
</dbReference>
<dbReference type="GO" id="GO:0000177">
    <property type="term" value="C:cytoplasmic exosome (RNase complex)"/>
    <property type="evidence" value="ECO:0007669"/>
    <property type="project" value="TreeGrafter"/>
</dbReference>
<feature type="domain" description="Exoribonuclease phosphorolytic" evidence="8">
    <location>
        <begin position="201"/>
        <end position="266"/>
    </location>
</feature>
<dbReference type="InterPro" id="IPR020568">
    <property type="entry name" value="Ribosomal_Su5_D2-typ_SF"/>
</dbReference>
<evidence type="ECO:0000259" key="8">
    <source>
        <dbReference type="Pfam" id="PF03725"/>
    </source>
</evidence>
<dbReference type="STRING" id="796925.A0A137P232"/>
<dbReference type="Pfam" id="PF03725">
    <property type="entry name" value="RNase_PH_C"/>
    <property type="match status" value="1"/>
</dbReference>
<feature type="domain" description="Exoribonuclease phosphorolytic" evidence="7">
    <location>
        <begin position="32"/>
        <end position="170"/>
    </location>
</feature>
<evidence type="ECO:0000259" key="7">
    <source>
        <dbReference type="Pfam" id="PF01138"/>
    </source>
</evidence>
<dbReference type="InterPro" id="IPR015847">
    <property type="entry name" value="ExoRNase_PH_dom2"/>
</dbReference>
<sequence length="304" mass="33265">MFQNSVSFAEKDFIIKGIESNIRLDGRSQLDYRPLYIETSNLPNAHGSSRVRQQDGTDLIVGIKAETSNVDLNSPSPNKGKLICSIECAPNSNLQFRGRTQEEINTELTQLFQKMLDYPGCGVDLESLLVIENQTCWHLYIDVLVLGWSGSLVDCISVGIRAALANTKLPKVIVHPPVEGVTEFEIIDDNELTNSLKGWEDIPLIVSLNKIGEKYVVDATLVEEGCAQGKVMVGVNKSGRVALVQKVGRGAIDLGMVSEMVETGKKLALVNLGKMDERLASEKAETEALRKKGNQVSPLGFLAH</sequence>
<name>A0A137P232_CONC2</name>
<dbReference type="EMBL" id="KQ964548">
    <property type="protein sequence ID" value="KXN69097.1"/>
    <property type="molecule type" value="Genomic_DNA"/>
</dbReference>
<dbReference type="SUPFAM" id="SSF54211">
    <property type="entry name" value="Ribosomal protein S5 domain 2-like"/>
    <property type="match status" value="1"/>
</dbReference>
<dbReference type="GO" id="GO:0071038">
    <property type="term" value="P:TRAMP-dependent tRNA surveillance pathway"/>
    <property type="evidence" value="ECO:0007669"/>
    <property type="project" value="TreeGrafter"/>
</dbReference>
<organism evidence="9 10">
    <name type="scientific">Conidiobolus coronatus (strain ATCC 28846 / CBS 209.66 / NRRL 28638)</name>
    <name type="common">Delacroixia coronata</name>
    <dbReference type="NCBI Taxonomy" id="796925"/>
    <lineage>
        <taxon>Eukaryota</taxon>
        <taxon>Fungi</taxon>
        <taxon>Fungi incertae sedis</taxon>
        <taxon>Zoopagomycota</taxon>
        <taxon>Entomophthoromycotina</taxon>
        <taxon>Entomophthoromycetes</taxon>
        <taxon>Entomophthorales</taxon>
        <taxon>Ancylistaceae</taxon>
        <taxon>Conidiobolus</taxon>
    </lineage>
</organism>
<dbReference type="GO" id="GO:0034475">
    <property type="term" value="P:U4 snRNA 3'-end processing"/>
    <property type="evidence" value="ECO:0007669"/>
    <property type="project" value="TreeGrafter"/>
</dbReference>
<dbReference type="OMA" id="YNTRIPK"/>
<dbReference type="InterPro" id="IPR036345">
    <property type="entry name" value="ExoRNase_PH_dom2_sf"/>
</dbReference>
<dbReference type="GO" id="GO:0000467">
    <property type="term" value="P:exonucleolytic trimming to generate mature 3'-end of 5.8S rRNA from tricistronic rRNA transcript (SSU-rRNA, 5.8S rRNA, LSU-rRNA)"/>
    <property type="evidence" value="ECO:0007669"/>
    <property type="project" value="TreeGrafter"/>
</dbReference>
<dbReference type="GO" id="GO:0016075">
    <property type="term" value="P:rRNA catabolic process"/>
    <property type="evidence" value="ECO:0007669"/>
    <property type="project" value="TreeGrafter"/>
</dbReference>
<dbReference type="GO" id="GO:0034473">
    <property type="term" value="P:U1 snRNA 3'-end processing"/>
    <property type="evidence" value="ECO:0007669"/>
    <property type="project" value="TreeGrafter"/>
</dbReference>
<reference evidence="9 10" key="1">
    <citation type="journal article" date="2015" name="Genome Biol. Evol.">
        <title>Phylogenomic analyses indicate that early fungi evolved digesting cell walls of algal ancestors of land plants.</title>
        <authorList>
            <person name="Chang Y."/>
            <person name="Wang S."/>
            <person name="Sekimoto S."/>
            <person name="Aerts A.L."/>
            <person name="Choi C."/>
            <person name="Clum A."/>
            <person name="LaButti K.M."/>
            <person name="Lindquist E.A."/>
            <person name="Yee Ngan C."/>
            <person name="Ohm R.A."/>
            <person name="Salamov A.A."/>
            <person name="Grigoriev I.V."/>
            <person name="Spatafora J.W."/>
            <person name="Berbee M.L."/>
        </authorList>
    </citation>
    <scope>NUCLEOTIDE SEQUENCE [LARGE SCALE GENOMIC DNA]</scope>
    <source>
        <strain evidence="9 10">NRRL 28638</strain>
    </source>
</reference>
<protein>
    <recommendedName>
        <fullName evidence="6">Ribosomal RNA-processing protein 42</fullName>
    </recommendedName>
</protein>
<evidence type="ECO:0000256" key="1">
    <source>
        <dbReference type="ARBA" id="ARBA00004496"/>
    </source>
</evidence>
<accession>A0A137P232</accession>
<evidence type="ECO:0000313" key="10">
    <source>
        <dbReference type="Proteomes" id="UP000070444"/>
    </source>
</evidence>